<dbReference type="EMBL" id="ML208323">
    <property type="protein sequence ID" value="TFK69850.1"/>
    <property type="molecule type" value="Genomic_DNA"/>
</dbReference>
<keyword evidence="2" id="KW-1185">Reference proteome</keyword>
<reference evidence="1 2" key="1">
    <citation type="journal article" date="2019" name="Nat. Ecol. Evol.">
        <title>Megaphylogeny resolves global patterns of mushroom evolution.</title>
        <authorList>
            <person name="Varga T."/>
            <person name="Krizsan K."/>
            <person name="Foldi C."/>
            <person name="Dima B."/>
            <person name="Sanchez-Garcia M."/>
            <person name="Sanchez-Ramirez S."/>
            <person name="Szollosi G.J."/>
            <person name="Szarkandi J.G."/>
            <person name="Papp V."/>
            <person name="Albert L."/>
            <person name="Andreopoulos W."/>
            <person name="Angelini C."/>
            <person name="Antonin V."/>
            <person name="Barry K.W."/>
            <person name="Bougher N.L."/>
            <person name="Buchanan P."/>
            <person name="Buyck B."/>
            <person name="Bense V."/>
            <person name="Catcheside P."/>
            <person name="Chovatia M."/>
            <person name="Cooper J."/>
            <person name="Damon W."/>
            <person name="Desjardin D."/>
            <person name="Finy P."/>
            <person name="Geml J."/>
            <person name="Haridas S."/>
            <person name="Hughes K."/>
            <person name="Justo A."/>
            <person name="Karasinski D."/>
            <person name="Kautmanova I."/>
            <person name="Kiss B."/>
            <person name="Kocsube S."/>
            <person name="Kotiranta H."/>
            <person name="LaButti K.M."/>
            <person name="Lechner B.E."/>
            <person name="Liimatainen K."/>
            <person name="Lipzen A."/>
            <person name="Lukacs Z."/>
            <person name="Mihaltcheva S."/>
            <person name="Morgado L.N."/>
            <person name="Niskanen T."/>
            <person name="Noordeloos M.E."/>
            <person name="Ohm R.A."/>
            <person name="Ortiz-Santana B."/>
            <person name="Ovrebo C."/>
            <person name="Racz N."/>
            <person name="Riley R."/>
            <person name="Savchenko A."/>
            <person name="Shiryaev A."/>
            <person name="Soop K."/>
            <person name="Spirin V."/>
            <person name="Szebenyi C."/>
            <person name="Tomsovsky M."/>
            <person name="Tulloss R.E."/>
            <person name="Uehling J."/>
            <person name="Grigoriev I.V."/>
            <person name="Vagvolgyi C."/>
            <person name="Papp T."/>
            <person name="Martin F.M."/>
            <person name="Miettinen O."/>
            <person name="Hibbett D.S."/>
            <person name="Nagy L.G."/>
        </authorList>
    </citation>
    <scope>NUCLEOTIDE SEQUENCE [LARGE SCALE GENOMIC DNA]</scope>
    <source>
        <strain evidence="1 2">NL-1719</strain>
    </source>
</reference>
<evidence type="ECO:0000313" key="2">
    <source>
        <dbReference type="Proteomes" id="UP000308600"/>
    </source>
</evidence>
<dbReference type="Proteomes" id="UP000308600">
    <property type="component" value="Unassembled WGS sequence"/>
</dbReference>
<evidence type="ECO:0000313" key="1">
    <source>
        <dbReference type="EMBL" id="TFK69850.1"/>
    </source>
</evidence>
<protein>
    <submittedName>
        <fullName evidence="1">Uncharacterized protein</fullName>
    </submittedName>
</protein>
<accession>A0ACD3AVJ9</accession>
<gene>
    <name evidence="1" type="ORF">BDN72DRAFT_583078</name>
</gene>
<name>A0ACD3AVJ9_9AGAR</name>
<sequence length="181" mass="20666">MPLYSAPIDEYLWFMSYRVDERPSAVHFNYGKIITILPLKGFHLTDIRELTTSMLPRVEFTIEEQKAGLGSAKALSVVATPATNGEFSLLCYDKYGVYMDGERTLYEPFTLWDHPAQRIAFQDYFALVLSKNHLEVHQLIKRKRLQLVPGKFRILSGEGAQRVVAMRSDGEIFEFVGDPTA</sequence>
<proteinExistence type="predicted"/>
<organism evidence="1 2">
    <name type="scientific">Pluteus cervinus</name>
    <dbReference type="NCBI Taxonomy" id="181527"/>
    <lineage>
        <taxon>Eukaryota</taxon>
        <taxon>Fungi</taxon>
        <taxon>Dikarya</taxon>
        <taxon>Basidiomycota</taxon>
        <taxon>Agaricomycotina</taxon>
        <taxon>Agaricomycetes</taxon>
        <taxon>Agaricomycetidae</taxon>
        <taxon>Agaricales</taxon>
        <taxon>Pluteineae</taxon>
        <taxon>Pluteaceae</taxon>
        <taxon>Pluteus</taxon>
    </lineage>
</organism>